<dbReference type="AlphaFoldDB" id="A0A4V3RUM6"/>
<name>A0A4V3RUM6_9BACT</name>
<keyword evidence="2" id="KW-0812">Transmembrane</keyword>
<dbReference type="Proteomes" id="UP000306630">
    <property type="component" value="Unassembled WGS sequence"/>
</dbReference>
<keyword evidence="2" id="KW-1133">Transmembrane helix</keyword>
<organism evidence="3 4">
    <name type="scientific">Muribaculum intestinale</name>
    <dbReference type="NCBI Taxonomy" id="1796646"/>
    <lineage>
        <taxon>Bacteria</taxon>
        <taxon>Pseudomonadati</taxon>
        <taxon>Bacteroidota</taxon>
        <taxon>Bacteroidia</taxon>
        <taxon>Bacteroidales</taxon>
        <taxon>Muribaculaceae</taxon>
        <taxon>Muribaculum</taxon>
    </lineage>
</organism>
<accession>A0A4V3RUM6</accession>
<dbReference type="EMBL" id="SRYD01000011">
    <property type="protein sequence ID" value="TGY75489.1"/>
    <property type="molecule type" value="Genomic_DNA"/>
</dbReference>
<dbReference type="RefSeq" id="WP_135992874.1">
    <property type="nucleotide sequence ID" value="NZ_CBFGDC010000003.1"/>
</dbReference>
<comment type="caution">
    <text evidence="3">The sequence shown here is derived from an EMBL/GenBank/DDBJ whole genome shotgun (WGS) entry which is preliminary data.</text>
</comment>
<feature type="transmembrane region" description="Helical" evidence="2">
    <location>
        <begin position="12"/>
        <end position="29"/>
    </location>
</feature>
<evidence type="ECO:0000256" key="1">
    <source>
        <dbReference type="SAM" id="MobiDB-lite"/>
    </source>
</evidence>
<sequence length="112" mass="12188">MEAQKTGSALATALRVIGVLSIIGGFGTGMDFYHRAFRGEVGIVISCTLAGIMTCLICFAIAKCTQAASIYLDKIKQNNEKTSATNQPKKDLQSTNNNVRVRRITNQATYKR</sequence>
<proteinExistence type="predicted"/>
<evidence type="ECO:0000313" key="3">
    <source>
        <dbReference type="EMBL" id="TGY75489.1"/>
    </source>
</evidence>
<evidence type="ECO:0000313" key="4">
    <source>
        <dbReference type="Proteomes" id="UP000306630"/>
    </source>
</evidence>
<feature type="region of interest" description="Disordered" evidence="1">
    <location>
        <begin position="81"/>
        <end position="112"/>
    </location>
</feature>
<keyword evidence="2" id="KW-0472">Membrane</keyword>
<protein>
    <submittedName>
        <fullName evidence="3">Uncharacterized protein</fullName>
    </submittedName>
</protein>
<evidence type="ECO:0000256" key="2">
    <source>
        <dbReference type="SAM" id="Phobius"/>
    </source>
</evidence>
<gene>
    <name evidence="3" type="ORF">E5333_03705</name>
</gene>
<reference evidence="3 4" key="1">
    <citation type="submission" date="2019-04" db="EMBL/GenBank/DDBJ databases">
        <title>Microbes associate with the intestines of laboratory mice.</title>
        <authorList>
            <person name="Navarre W."/>
            <person name="Wong E."/>
            <person name="Huang K."/>
            <person name="Tropini C."/>
            <person name="Ng K."/>
            <person name="Yu B."/>
        </authorList>
    </citation>
    <scope>NUCLEOTIDE SEQUENCE [LARGE SCALE GENOMIC DNA]</scope>
    <source>
        <strain evidence="3 4">NM06_A21</strain>
    </source>
</reference>
<feature type="transmembrane region" description="Helical" evidence="2">
    <location>
        <begin position="41"/>
        <end position="62"/>
    </location>
</feature>